<evidence type="ECO:0000313" key="2">
    <source>
        <dbReference type="Proteomes" id="UP001139012"/>
    </source>
</evidence>
<keyword evidence="2" id="KW-1185">Reference proteome</keyword>
<organism evidence="1 2">
    <name type="scientific">Bradyrhizobium zhengyangense</name>
    <dbReference type="NCBI Taxonomy" id="2911009"/>
    <lineage>
        <taxon>Bacteria</taxon>
        <taxon>Pseudomonadati</taxon>
        <taxon>Pseudomonadota</taxon>
        <taxon>Alphaproteobacteria</taxon>
        <taxon>Hyphomicrobiales</taxon>
        <taxon>Nitrobacteraceae</taxon>
        <taxon>Bradyrhizobium</taxon>
    </lineage>
</organism>
<protein>
    <submittedName>
        <fullName evidence="1">Uncharacterized protein</fullName>
    </submittedName>
</protein>
<proteinExistence type="predicted"/>
<evidence type="ECO:0000313" key="1">
    <source>
        <dbReference type="EMBL" id="MCG2665890.1"/>
    </source>
</evidence>
<reference evidence="1" key="1">
    <citation type="submission" date="2022-01" db="EMBL/GenBank/DDBJ databases">
        <title>Genome sequnece data of strain Bradyrhizobium sp. nov.</title>
        <authorList>
            <person name="Zhang J."/>
        </authorList>
    </citation>
    <scope>NUCLEOTIDE SEQUENCE</scope>
    <source>
        <strain evidence="1">WYCCWR 12774</strain>
    </source>
</reference>
<gene>
    <name evidence="1" type="ORF">L6637_02950</name>
</gene>
<sequence>MKNPIEMIDCQLRHILAHLVHTGYSIASLKQAEQDLLGVYLTLRDHIEACEAEAHPVSVQIETKPRGLLDGIGKPSGGAA</sequence>
<accession>A0ABS9LFV6</accession>
<dbReference type="Proteomes" id="UP001139012">
    <property type="component" value="Unassembled WGS sequence"/>
</dbReference>
<comment type="caution">
    <text evidence="1">The sequence shown here is derived from an EMBL/GenBank/DDBJ whole genome shotgun (WGS) entry which is preliminary data.</text>
</comment>
<dbReference type="EMBL" id="JAKLUA010000001">
    <property type="protein sequence ID" value="MCG2665890.1"/>
    <property type="molecule type" value="Genomic_DNA"/>
</dbReference>
<name>A0ABS9LFV6_9BRAD</name>
<dbReference type="RefSeq" id="WP_237869104.1">
    <property type="nucleotide sequence ID" value="NZ_JAKLUA010000001.1"/>
</dbReference>